<evidence type="ECO:0000259" key="1">
    <source>
        <dbReference type="Pfam" id="PF19044"/>
    </source>
</evidence>
<name>A0A7X2D0T0_9LACT</name>
<evidence type="ECO:0000313" key="3">
    <source>
        <dbReference type="Proteomes" id="UP000439550"/>
    </source>
</evidence>
<dbReference type="SUPFAM" id="SSF52540">
    <property type="entry name" value="P-loop containing nucleoside triphosphate hydrolases"/>
    <property type="match status" value="1"/>
</dbReference>
<dbReference type="NCBIfam" id="NF045971">
    <property type="entry name" value="conju_CD1110"/>
    <property type="match status" value="1"/>
</dbReference>
<dbReference type="EMBL" id="WITJ01000001">
    <property type="protein sequence ID" value="MQW38380.1"/>
    <property type="molecule type" value="Genomic_DNA"/>
</dbReference>
<dbReference type="AlphaFoldDB" id="A0A7X2D0T0"/>
<gene>
    <name evidence="2" type="ORF">GHI93_00245</name>
</gene>
<dbReference type="PANTHER" id="PTHR30121:SF6">
    <property type="entry name" value="SLR6007 PROTEIN"/>
    <property type="match status" value="1"/>
</dbReference>
<dbReference type="Gene3D" id="3.40.50.300">
    <property type="entry name" value="P-loop containing nucleotide triphosphate hydrolases"/>
    <property type="match status" value="1"/>
</dbReference>
<proteinExistence type="predicted"/>
<reference evidence="2 3" key="1">
    <citation type="submission" date="2019-10" db="EMBL/GenBank/DDBJ databases">
        <authorList>
            <person name="Dong K."/>
        </authorList>
    </citation>
    <scope>NUCLEOTIDE SEQUENCE [LARGE SCALE GENOMIC DNA]</scope>
    <source>
        <strain evidence="2 3">DSM 28960</strain>
    </source>
</reference>
<sequence>MLPTTQNSLQYLDLEQKGAMHVTDNEYSKTYDLGTTNYVTAAHDDKINVFTAWFDAINSLSQTEHFQLSIPFNKVGKKEYMKENHFPLERSGGNEIRQELNDLIASKYDDGKNNYRIGRYVTIGTKQSERRRAMAKLESSQGAFTTEMDKIGVYMHELDGLERLKLMSSILRPGKLKPKSFPPFRDRTQDWIAPQQMDFESVYLHLDDTIGQLLYVEDFPYELSDSFLKDICEMGVEGVFTLHASPYTFAESTKKVKNQKTNVGMALLPQQKRASSEGYSQEFVSPDLKEAWEDLDEQSQYMRKTGSKQFESSMLLYIHASNREALIDSLDKVNEVQEKHSVRFEPLRYLQEQGLVSTLPLGKNFLEGIKNFTRGLITPNLAINIPWTSVELQHKHGKYFGINLLSKNIISIDRRGLTLQNSNGWIIGVSGSGKSVTCKYNILTDYYQNSDDEFIILDPESEYVGIGQKLGAQVVKVAPKSKTHINVLELPQYVEEMDEEDDPVAIKSDLLSAMFSNLLRNGLSEIQETIVDEVTTQTFEQYSAPTLTDWYGVLGDRVQAAQVSSKVDSEVEIEASNLWAKLALYVTGSYDIFAHETNVNLDNRMVIYDVKQLIKGKMKKFGYMAIIDQIQNRVIDARRRGVKIWVYADEVQTVVAPASPPILREMFADMWARLRKYGATVTGISQNINLILATPEGESMFFNSEYYVILRQKGMALKTIAERFELTKQLQQYLKKEEKGAGLVVAGDTIVPFNNPIPKQTLLFDLVNTDAQKKEAS</sequence>
<protein>
    <submittedName>
        <fullName evidence="2">DUF87 domain-containing protein</fullName>
    </submittedName>
</protein>
<dbReference type="PANTHER" id="PTHR30121">
    <property type="entry name" value="UNCHARACTERIZED PROTEIN YJGR-RELATED"/>
    <property type="match status" value="1"/>
</dbReference>
<dbReference type="InterPro" id="IPR051162">
    <property type="entry name" value="T4SS_component"/>
</dbReference>
<accession>A0A7X2D0T0</accession>
<dbReference type="InterPro" id="IPR027417">
    <property type="entry name" value="P-loop_NTPase"/>
</dbReference>
<comment type="caution">
    <text evidence="2">The sequence shown here is derived from an EMBL/GenBank/DDBJ whole genome shotgun (WGS) entry which is preliminary data.</text>
</comment>
<evidence type="ECO:0000313" key="2">
    <source>
        <dbReference type="EMBL" id="MQW38380.1"/>
    </source>
</evidence>
<dbReference type="Gene3D" id="1.10.8.730">
    <property type="match status" value="1"/>
</dbReference>
<dbReference type="Proteomes" id="UP000439550">
    <property type="component" value="Unassembled WGS sequence"/>
</dbReference>
<dbReference type="InterPro" id="IPR043964">
    <property type="entry name" value="P-loop_TraG"/>
</dbReference>
<keyword evidence="3" id="KW-1185">Reference proteome</keyword>
<feature type="domain" description="TraG P-loop" evidence="1">
    <location>
        <begin position="418"/>
        <end position="716"/>
    </location>
</feature>
<dbReference type="Pfam" id="PF19044">
    <property type="entry name" value="P-loop_TraG"/>
    <property type="match status" value="1"/>
</dbReference>
<organism evidence="2 3">
    <name type="scientific">Lactococcus hircilactis</name>
    <dbReference type="NCBI Taxonomy" id="1494462"/>
    <lineage>
        <taxon>Bacteria</taxon>
        <taxon>Bacillati</taxon>
        <taxon>Bacillota</taxon>
        <taxon>Bacilli</taxon>
        <taxon>Lactobacillales</taxon>
        <taxon>Streptococcaceae</taxon>
        <taxon>Lactococcus</taxon>
    </lineage>
</organism>
<dbReference type="OrthoDB" id="9804380at2"/>